<dbReference type="AlphaFoldDB" id="A0A8J8W2N5"/>
<name>A0A8J8W2N5_9EURO</name>
<evidence type="ECO:0000256" key="1">
    <source>
        <dbReference type="ARBA" id="ARBA00004141"/>
    </source>
</evidence>
<evidence type="ECO:0000256" key="2">
    <source>
        <dbReference type="ARBA" id="ARBA00022692"/>
    </source>
</evidence>
<sequence>MSSQYIPCTLQTCPIQDGIIAYQPNLAGNGFLLGLFALVLIVQLYLGFKYCTWTYSIGVCGGLILEVVGYVGRLQLHDDPFNFNFFIEYLVCLTIAPAFLSASIYVCFCRMILLGSPALSRIKPKFYSTIFITSDLICLILQAAGGALTATSGGRTSSAENMRQTGINVMIAGLALQVVSLVTFITCAGDYILRCQKKQKTSRHVAEAPTPRKCLLTCLTISTFAILIRSLYRTAELKDGFQGKFASNETTFMIFEGAMIAVACICLTIGHPGLWLGSPWKLRTGEVDTEFDTIHGRT</sequence>
<evidence type="ECO:0000313" key="7">
    <source>
        <dbReference type="Proteomes" id="UP000631181"/>
    </source>
</evidence>
<evidence type="ECO:0000256" key="5">
    <source>
        <dbReference type="SAM" id="Phobius"/>
    </source>
</evidence>
<evidence type="ECO:0000256" key="3">
    <source>
        <dbReference type="ARBA" id="ARBA00022989"/>
    </source>
</evidence>
<dbReference type="Pfam" id="PF04479">
    <property type="entry name" value="RTA1"/>
    <property type="match status" value="1"/>
</dbReference>
<dbReference type="EMBL" id="WIWV01000100">
    <property type="protein sequence ID" value="KAF7713964.1"/>
    <property type="molecule type" value="Genomic_DNA"/>
</dbReference>
<dbReference type="InterPro" id="IPR007568">
    <property type="entry name" value="RTA1"/>
</dbReference>
<keyword evidence="3 5" id="KW-1133">Transmembrane helix</keyword>
<feature type="transmembrane region" description="Helical" evidence="5">
    <location>
        <begin position="252"/>
        <end position="276"/>
    </location>
</feature>
<dbReference type="GO" id="GO:0005886">
    <property type="term" value="C:plasma membrane"/>
    <property type="evidence" value="ECO:0007669"/>
    <property type="project" value="TreeGrafter"/>
</dbReference>
<feature type="transmembrane region" description="Helical" evidence="5">
    <location>
        <begin position="214"/>
        <end position="232"/>
    </location>
</feature>
<gene>
    <name evidence="6" type="ORF">PECM_000396</name>
</gene>
<proteinExistence type="predicted"/>
<dbReference type="Proteomes" id="UP000631181">
    <property type="component" value="Unassembled WGS sequence"/>
</dbReference>
<keyword evidence="4 5" id="KW-0472">Membrane</keyword>
<keyword evidence="2 5" id="KW-0812">Transmembrane</keyword>
<keyword evidence="7" id="KW-1185">Reference proteome</keyword>
<feature type="transmembrane region" description="Helical" evidence="5">
    <location>
        <begin position="126"/>
        <end position="149"/>
    </location>
</feature>
<comment type="caution">
    <text evidence="6">The sequence shown here is derived from an EMBL/GenBank/DDBJ whole genome shotgun (WGS) entry which is preliminary data.</text>
</comment>
<reference evidence="6" key="1">
    <citation type="journal article" date="2020" name="Front. Microbiol.">
        <title>Gene regulatory networks of Penicillium echinulatum 2HH and Penicillium oxalicum 114-2 inferred by a computational biology approach.</title>
        <authorList>
            <person name="Lenz A.R."/>
            <person name="Galan-Vasquez E."/>
            <person name="Balbinot E."/>
            <person name="De Abreu F.P."/>
            <person name="De Oliveira N.S."/>
            <person name="Da Rosa L.O."/>
            <person name="De Avila E Silva S."/>
            <person name="Camassola M."/>
            <person name="Dillon A.J.P."/>
            <person name="Perez-Rueda E."/>
        </authorList>
    </citation>
    <scope>NUCLEOTIDE SEQUENCE</scope>
    <source>
        <strain evidence="6">S1M29</strain>
    </source>
</reference>
<feature type="transmembrane region" description="Helical" evidence="5">
    <location>
        <begin position="86"/>
        <end position="114"/>
    </location>
</feature>
<evidence type="ECO:0000313" key="6">
    <source>
        <dbReference type="EMBL" id="KAF7713964.1"/>
    </source>
</evidence>
<dbReference type="PANTHER" id="PTHR31465">
    <property type="entry name" value="PROTEIN RTA1-RELATED"/>
    <property type="match status" value="1"/>
</dbReference>
<dbReference type="OrthoDB" id="4521223at2759"/>
<protein>
    <submittedName>
        <fullName evidence="6">Uncharacterized protein</fullName>
    </submittedName>
</protein>
<accession>A0A8J8W2N5</accession>
<feature type="transmembrane region" description="Helical" evidence="5">
    <location>
        <begin position="53"/>
        <end position="74"/>
    </location>
</feature>
<organism evidence="6 7">
    <name type="scientific">Penicillium ucsense</name>
    <dbReference type="NCBI Taxonomy" id="2839758"/>
    <lineage>
        <taxon>Eukaryota</taxon>
        <taxon>Fungi</taxon>
        <taxon>Dikarya</taxon>
        <taxon>Ascomycota</taxon>
        <taxon>Pezizomycotina</taxon>
        <taxon>Eurotiomycetes</taxon>
        <taxon>Eurotiomycetidae</taxon>
        <taxon>Eurotiales</taxon>
        <taxon>Aspergillaceae</taxon>
        <taxon>Penicillium</taxon>
    </lineage>
</organism>
<feature type="transmembrane region" description="Helical" evidence="5">
    <location>
        <begin position="169"/>
        <end position="193"/>
    </location>
</feature>
<dbReference type="PANTHER" id="PTHR31465:SF9">
    <property type="entry name" value="SPHINGOID LONG-CHAIN BASE TRANSPORTER RSB1"/>
    <property type="match status" value="1"/>
</dbReference>
<dbReference type="GO" id="GO:0000324">
    <property type="term" value="C:fungal-type vacuole"/>
    <property type="evidence" value="ECO:0007669"/>
    <property type="project" value="TreeGrafter"/>
</dbReference>
<evidence type="ECO:0000256" key="4">
    <source>
        <dbReference type="ARBA" id="ARBA00023136"/>
    </source>
</evidence>
<feature type="transmembrane region" description="Helical" evidence="5">
    <location>
        <begin position="26"/>
        <end position="46"/>
    </location>
</feature>
<comment type="subcellular location">
    <subcellularLocation>
        <location evidence="1">Membrane</location>
        <topology evidence="1">Multi-pass membrane protein</topology>
    </subcellularLocation>
</comment>